<feature type="transmembrane region" description="Helical" evidence="1">
    <location>
        <begin position="204"/>
        <end position="224"/>
    </location>
</feature>
<protein>
    <recommendedName>
        <fullName evidence="4">ABC transporter permease</fullName>
    </recommendedName>
</protein>
<evidence type="ECO:0000313" key="2">
    <source>
        <dbReference type="EMBL" id="OIN89603.1"/>
    </source>
</evidence>
<keyword evidence="1" id="KW-1133">Transmembrane helix</keyword>
<dbReference type="AlphaFoldDB" id="A0A1J4RQE1"/>
<feature type="transmembrane region" description="Helical" evidence="1">
    <location>
        <begin position="64"/>
        <end position="91"/>
    </location>
</feature>
<evidence type="ECO:0000313" key="3">
    <source>
        <dbReference type="Proteomes" id="UP000183144"/>
    </source>
</evidence>
<dbReference type="PANTHER" id="PTHR36833:SF1">
    <property type="entry name" value="INTEGRAL MEMBRANE TRANSPORT PROTEIN"/>
    <property type="match status" value="1"/>
</dbReference>
<feature type="transmembrane region" description="Helical" evidence="1">
    <location>
        <begin position="111"/>
        <end position="135"/>
    </location>
</feature>
<dbReference type="STRING" id="1805034.AUJ59_01135"/>
<dbReference type="InterPro" id="IPR010390">
    <property type="entry name" value="ABC-2_transporter-like"/>
</dbReference>
<sequence length="262" mass="30265">MDVKRLKIYWYYWVRMSAMTFQSLIATRLASVLFLSGKIIRISLFFIFLLALKDKIQLLAGYNLDQLIVFFLIYNVFDLLGQIFFRGIYWYRNEIITGNFDFTLLKPLNPLFQILVSHTDWLDIPALILTVIFLIIKLPAVSGVELLAFIIMGIIAMILITAVHIFVAAIGVLTTEVDHAIWIYRDLSQMARFPVDIYIESVRFFLNFIVPVGLIFTVPAKALFGVLSWQWAMGTIAFTLGFYLIIIKFWHYALKKYSSASS</sequence>
<dbReference type="Pfam" id="PF06182">
    <property type="entry name" value="ABC2_membrane_6"/>
    <property type="match status" value="1"/>
</dbReference>
<organism evidence="2 3">
    <name type="scientific">Candidatus Beckwithbacteria bacterium CG1_02_47_37</name>
    <dbReference type="NCBI Taxonomy" id="1805034"/>
    <lineage>
        <taxon>Bacteria</taxon>
        <taxon>Candidatus Beckwithiibacteriota</taxon>
    </lineage>
</organism>
<feature type="transmembrane region" description="Helical" evidence="1">
    <location>
        <begin position="147"/>
        <end position="173"/>
    </location>
</feature>
<accession>A0A1J4RQE1</accession>
<keyword evidence="1" id="KW-0472">Membrane</keyword>
<comment type="caution">
    <text evidence="2">The sequence shown here is derived from an EMBL/GenBank/DDBJ whole genome shotgun (WGS) entry which is preliminary data.</text>
</comment>
<feature type="transmembrane region" description="Helical" evidence="1">
    <location>
        <begin position="231"/>
        <end position="253"/>
    </location>
</feature>
<proteinExistence type="predicted"/>
<name>A0A1J4RQE1_9BACT</name>
<keyword evidence="1" id="KW-0812">Transmembrane</keyword>
<dbReference type="EMBL" id="MNUI01000022">
    <property type="protein sequence ID" value="OIN89603.1"/>
    <property type="molecule type" value="Genomic_DNA"/>
</dbReference>
<gene>
    <name evidence="2" type="ORF">AUJ59_01135</name>
</gene>
<feature type="transmembrane region" description="Helical" evidence="1">
    <location>
        <begin position="32"/>
        <end position="52"/>
    </location>
</feature>
<evidence type="ECO:0000256" key="1">
    <source>
        <dbReference type="SAM" id="Phobius"/>
    </source>
</evidence>
<dbReference type="Proteomes" id="UP000183144">
    <property type="component" value="Unassembled WGS sequence"/>
</dbReference>
<dbReference type="PANTHER" id="PTHR36833">
    <property type="entry name" value="SLR0610 PROTEIN-RELATED"/>
    <property type="match status" value="1"/>
</dbReference>
<evidence type="ECO:0008006" key="4">
    <source>
        <dbReference type="Google" id="ProtNLM"/>
    </source>
</evidence>
<reference evidence="2 3" key="1">
    <citation type="journal article" date="2016" name="Environ. Microbiol.">
        <title>Genomic resolution of a cold subsurface aquifer community provides metabolic insights for novel microbes adapted to high CO concentrations.</title>
        <authorList>
            <person name="Probst A.J."/>
            <person name="Castelle C.J."/>
            <person name="Singh A."/>
            <person name="Brown C.T."/>
            <person name="Anantharaman K."/>
            <person name="Sharon I."/>
            <person name="Hug L.A."/>
            <person name="Burstein D."/>
            <person name="Emerson J.B."/>
            <person name="Thomas B.C."/>
            <person name="Banfield J.F."/>
        </authorList>
    </citation>
    <scope>NUCLEOTIDE SEQUENCE [LARGE SCALE GENOMIC DNA]</scope>
    <source>
        <strain evidence="2">CG1_02_47_37</strain>
    </source>
</reference>